<dbReference type="CDD" id="cd00093">
    <property type="entry name" value="HTH_XRE"/>
    <property type="match status" value="1"/>
</dbReference>
<dbReference type="Gene3D" id="1.10.260.40">
    <property type="entry name" value="lambda repressor-like DNA-binding domains"/>
    <property type="match status" value="1"/>
</dbReference>
<keyword evidence="3" id="KW-1185">Reference proteome</keyword>
<dbReference type="InterPro" id="IPR001387">
    <property type="entry name" value="Cro/C1-type_HTH"/>
</dbReference>
<feature type="domain" description="RNA polymerase sigma factor 70 region 4 type 2" evidence="1">
    <location>
        <begin position="127"/>
        <end position="156"/>
    </location>
</feature>
<evidence type="ECO:0000259" key="1">
    <source>
        <dbReference type="Pfam" id="PF08281"/>
    </source>
</evidence>
<gene>
    <name evidence="2" type="ordered locus">Psta_0444</name>
</gene>
<dbReference type="KEGG" id="psl:Psta_0444"/>
<dbReference type="SUPFAM" id="SSF47413">
    <property type="entry name" value="lambda repressor-like DNA-binding domains"/>
    <property type="match status" value="1"/>
</dbReference>
<evidence type="ECO:0000313" key="2">
    <source>
        <dbReference type="EMBL" id="ADB15132.1"/>
    </source>
</evidence>
<name>D2R3A1_PIRSD</name>
<sequence>MFVRTSPQQSGRQREGDYQLLGMQKALLAFGVNCSAVFRAPGLDGRSVCKKLREAIEFAEFRSLPVLAHDWERLCHDPHKLEAYPVDFVSVLPLVSSDELPSLRKLAFNQLFPDRKGGRPPEEYPVQRIIQLRQLSGMSYRDIAKMTGVSKTSVERICSGETVPKHPREVYGSIVAE</sequence>
<dbReference type="GO" id="GO:0003677">
    <property type="term" value="F:DNA binding"/>
    <property type="evidence" value="ECO:0007669"/>
    <property type="project" value="InterPro"/>
</dbReference>
<accession>D2R3A1</accession>
<dbReference type="HOGENOM" id="CLU_1516553_0_0_0"/>
<dbReference type="AlphaFoldDB" id="D2R3A1"/>
<dbReference type="InterPro" id="IPR013249">
    <property type="entry name" value="RNA_pol_sigma70_r4_t2"/>
</dbReference>
<organism evidence="2 3">
    <name type="scientific">Pirellula staleyi (strain ATCC 27377 / DSM 6068 / ICPB 4128)</name>
    <name type="common">Pirella staleyi</name>
    <dbReference type="NCBI Taxonomy" id="530564"/>
    <lineage>
        <taxon>Bacteria</taxon>
        <taxon>Pseudomonadati</taxon>
        <taxon>Planctomycetota</taxon>
        <taxon>Planctomycetia</taxon>
        <taxon>Pirellulales</taxon>
        <taxon>Pirellulaceae</taxon>
        <taxon>Pirellula</taxon>
    </lineage>
</organism>
<dbReference type="Proteomes" id="UP000001887">
    <property type="component" value="Chromosome"/>
</dbReference>
<dbReference type="Pfam" id="PF08281">
    <property type="entry name" value="Sigma70_r4_2"/>
    <property type="match status" value="1"/>
</dbReference>
<protein>
    <recommendedName>
        <fullName evidence="1">RNA polymerase sigma factor 70 region 4 type 2 domain-containing protein</fullName>
    </recommendedName>
</protein>
<proteinExistence type="predicted"/>
<dbReference type="InterPro" id="IPR010982">
    <property type="entry name" value="Lambda_DNA-bd_dom_sf"/>
</dbReference>
<evidence type="ECO:0000313" key="3">
    <source>
        <dbReference type="Proteomes" id="UP000001887"/>
    </source>
</evidence>
<reference evidence="2 3" key="1">
    <citation type="journal article" date="2009" name="Stand. Genomic Sci.">
        <title>Complete genome sequence of Pirellula staleyi type strain (ATCC 27377).</title>
        <authorList>
            <person name="Clum A."/>
            <person name="Tindall B.J."/>
            <person name="Sikorski J."/>
            <person name="Ivanova N."/>
            <person name="Mavrommatis K."/>
            <person name="Lucas S."/>
            <person name="Glavina del Rio T."/>
            <person name="Nolan M."/>
            <person name="Chen F."/>
            <person name="Tice H."/>
            <person name="Pitluck S."/>
            <person name="Cheng J.F."/>
            <person name="Chertkov O."/>
            <person name="Brettin T."/>
            <person name="Han C."/>
            <person name="Detter J.C."/>
            <person name="Kuske C."/>
            <person name="Bruce D."/>
            <person name="Goodwin L."/>
            <person name="Ovchinikova G."/>
            <person name="Pati A."/>
            <person name="Mikhailova N."/>
            <person name="Chen A."/>
            <person name="Palaniappan K."/>
            <person name="Land M."/>
            <person name="Hauser L."/>
            <person name="Chang Y.J."/>
            <person name="Jeffries C.D."/>
            <person name="Chain P."/>
            <person name="Rohde M."/>
            <person name="Goker M."/>
            <person name="Bristow J."/>
            <person name="Eisen J.A."/>
            <person name="Markowitz V."/>
            <person name="Hugenholtz P."/>
            <person name="Kyrpides N.C."/>
            <person name="Klenk H.P."/>
            <person name="Lapidus A."/>
        </authorList>
    </citation>
    <scope>NUCLEOTIDE SEQUENCE [LARGE SCALE GENOMIC DNA]</scope>
    <source>
        <strain evidence="3">ATCC 27377 / DSM 6068 / ICPB 4128</strain>
    </source>
</reference>
<dbReference type="EMBL" id="CP001848">
    <property type="protein sequence ID" value="ADB15132.1"/>
    <property type="molecule type" value="Genomic_DNA"/>
</dbReference>